<accession>A0A371YNJ0</accession>
<sequence length="80" mass="9502">MGTQGIDPKVEKDKRIKSDQEYLKTEKRKETLFKEAWNIYLDENKKDGKNSPILIIYRYQEAVLMKSKNLTISLSLFLNY</sequence>
<evidence type="ECO:0000313" key="2">
    <source>
        <dbReference type="EMBL" id="RFC83045.1"/>
    </source>
</evidence>
<reference evidence="4" key="3">
    <citation type="journal article" date="2019" name="Int. J. Syst. Evol. Microbiol.">
        <title>The Global Catalogue of Microorganisms (GCM) 10K type strain sequencing project: providing services to taxonomists for standard genome sequencing and annotation.</title>
        <authorList>
            <consortium name="The Broad Institute Genomics Platform"/>
            <consortium name="The Broad Institute Genome Sequencing Center for Infectious Disease"/>
            <person name="Wu L."/>
            <person name="Ma J."/>
        </authorList>
    </citation>
    <scope>NUCLEOTIDE SEQUENCE [LARGE SCALE GENOMIC DNA]</scope>
    <source>
        <strain evidence="4">KCTC 62575</strain>
    </source>
</reference>
<dbReference type="AlphaFoldDB" id="A0A371YNJ0"/>
<dbReference type="RefSeq" id="WP_107008891.1">
    <property type="nucleotide sequence ID" value="NZ_JBHRSF010000067.1"/>
</dbReference>
<organism evidence="2 3">
    <name type="scientific">Acinetobacter sichuanensis</name>
    <dbReference type="NCBI Taxonomy" id="2136183"/>
    <lineage>
        <taxon>Bacteria</taxon>
        <taxon>Pseudomonadati</taxon>
        <taxon>Pseudomonadota</taxon>
        <taxon>Gammaproteobacteria</taxon>
        <taxon>Moraxellales</taxon>
        <taxon>Moraxellaceae</taxon>
        <taxon>Acinetobacter</taxon>
    </lineage>
</organism>
<dbReference type="EMBL" id="PYIX02000023">
    <property type="protein sequence ID" value="RFC83045.1"/>
    <property type="molecule type" value="Genomic_DNA"/>
</dbReference>
<keyword evidence="4" id="KW-1185">Reference proteome</keyword>
<gene>
    <name evidence="1" type="ORF">ACFODO_14450</name>
    <name evidence="2" type="ORF">C9E89_013675</name>
</gene>
<reference evidence="1" key="1">
    <citation type="journal article" date="2014" name="Int. J. Syst. Evol. Microbiol.">
        <title>Complete genome of a new Firmicutes species belonging to the dominant human colonic microbiota ('Ruminococcus bicirculans') reveals two chromosomes and a selective capacity to utilize plant glucans.</title>
        <authorList>
            <consortium name="NISC Comparative Sequencing Program"/>
            <person name="Wegmann U."/>
            <person name="Louis P."/>
            <person name="Goesmann A."/>
            <person name="Henrissat B."/>
            <person name="Duncan S.H."/>
            <person name="Flint H.J."/>
        </authorList>
    </citation>
    <scope>NUCLEOTIDE SEQUENCE</scope>
    <source>
        <strain evidence="1">KCTC 62575</strain>
    </source>
</reference>
<dbReference type="Proteomes" id="UP000240957">
    <property type="component" value="Unassembled WGS sequence"/>
</dbReference>
<dbReference type="EMBL" id="JBHRSF010000067">
    <property type="protein sequence ID" value="MFC2996439.1"/>
    <property type="molecule type" value="Genomic_DNA"/>
</dbReference>
<evidence type="ECO:0000313" key="3">
    <source>
        <dbReference type="Proteomes" id="UP000240957"/>
    </source>
</evidence>
<evidence type="ECO:0000313" key="4">
    <source>
        <dbReference type="Proteomes" id="UP001595455"/>
    </source>
</evidence>
<reference evidence="1" key="4">
    <citation type="submission" date="2024-09" db="EMBL/GenBank/DDBJ databases">
        <authorList>
            <person name="Sun Q."/>
            <person name="Mori K."/>
        </authorList>
    </citation>
    <scope>NUCLEOTIDE SEQUENCE</scope>
    <source>
        <strain evidence="1">KCTC 62575</strain>
    </source>
</reference>
<name>A0A371YNJ0_9GAMM</name>
<dbReference type="Proteomes" id="UP001595455">
    <property type="component" value="Unassembled WGS sequence"/>
</dbReference>
<comment type="caution">
    <text evidence="2">The sequence shown here is derived from an EMBL/GenBank/DDBJ whole genome shotgun (WGS) entry which is preliminary data.</text>
</comment>
<protein>
    <submittedName>
        <fullName evidence="2">Uncharacterized protein</fullName>
    </submittedName>
</protein>
<reference evidence="2 3" key="2">
    <citation type="submission" date="2018-08" db="EMBL/GenBank/DDBJ databases">
        <title>The draft genome of Acinetobacter sichuanensis strain WCHAc060041.</title>
        <authorList>
            <person name="Qin J."/>
            <person name="Feng Y."/>
            <person name="Zong Z."/>
        </authorList>
    </citation>
    <scope>NUCLEOTIDE SEQUENCE [LARGE SCALE GENOMIC DNA]</scope>
    <source>
        <strain evidence="2 3">WCHAc060041</strain>
    </source>
</reference>
<evidence type="ECO:0000313" key="1">
    <source>
        <dbReference type="EMBL" id="MFC2996439.1"/>
    </source>
</evidence>
<proteinExistence type="predicted"/>